<keyword evidence="3" id="KW-1185">Reference proteome</keyword>
<feature type="compositionally biased region" description="Low complexity" evidence="1">
    <location>
        <begin position="293"/>
        <end position="319"/>
    </location>
</feature>
<dbReference type="SUPFAM" id="SSF109604">
    <property type="entry name" value="HD-domain/PDEase-like"/>
    <property type="match status" value="1"/>
</dbReference>
<dbReference type="RefSeq" id="WP_393012637.1">
    <property type="nucleotide sequence ID" value="NZ_JAZAQF010000059.1"/>
</dbReference>
<organism evidence="2 3">
    <name type="scientific">Limnothrix redekei LRLZ20PSL1</name>
    <dbReference type="NCBI Taxonomy" id="3112953"/>
    <lineage>
        <taxon>Bacteria</taxon>
        <taxon>Bacillati</taxon>
        <taxon>Cyanobacteriota</taxon>
        <taxon>Cyanophyceae</taxon>
        <taxon>Pseudanabaenales</taxon>
        <taxon>Pseudanabaenaceae</taxon>
        <taxon>Limnothrix</taxon>
    </lineage>
</organism>
<comment type="caution">
    <text evidence="2">The sequence shown here is derived from an EMBL/GenBank/DDBJ whole genome shotgun (WGS) entry which is preliminary data.</text>
</comment>
<proteinExistence type="predicted"/>
<feature type="region of interest" description="Disordered" evidence="1">
    <location>
        <begin position="293"/>
        <end position="335"/>
    </location>
</feature>
<sequence length="335" mass="37287">MLNPTKSIVDELTRELADGYRQTYGGMKPDYAEILGWVANMALENIANSDALYHNVEHTMYVTLVGQEILKGKHIRQGGVTCEDWLLFHVSLLCHDIGYVRGVCHRDRPQQRIYATGIDDETIALPTGATDASMAPYHVDRGKRFIKDRFKKHRLIDTQAVQDNIELTRFPVPQDNDHADTVGYPGLVRAADLIGQLSDPRYLQKIPALYYEFEEIGTNQQLGYHSPDDLRAKYPSFYWNVVYRYIEPALGLLELTQTGKQIAANLYANVFRVEHQQYTPFFAPEAHSLSSATSANSTSVSPSVVSSGTSANSGNSSSGAISTKNNVQTQGSHAD</sequence>
<evidence type="ECO:0000256" key="1">
    <source>
        <dbReference type="SAM" id="MobiDB-lite"/>
    </source>
</evidence>
<dbReference type="Proteomes" id="UP001604335">
    <property type="component" value="Unassembled WGS sequence"/>
</dbReference>
<dbReference type="EMBL" id="JAZAQF010000059">
    <property type="protein sequence ID" value="MFG3817921.1"/>
    <property type="molecule type" value="Genomic_DNA"/>
</dbReference>
<evidence type="ECO:0000313" key="2">
    <source>
        <dbReference type="EMBL" id="MFG3817921.1"/>
    </source>
</evidence>
<gene>
    <name evidence="2" type="ORF">VPK24_09765</name>
</gene>
<protein>
    <submittedName>
        <fullName evidence="2">Npun_R2479 family HD domain-containing metalloprotein</fullName>
    </submittedName>
</protein>
<accession>A0ABW7CDE6</accession>
<evidence type="ECO:0000313" key="3">
    <source>
        <dbReference type="Proteomes" id="UP001604335"/>
    </source>
</evidence>
<feature type="compositionally biased region" description="Polar residues" evidence="1">
    <location>
        <begin position="320"/>
        <end position="335"/>
    </location>
</feature>
<name>A0ABW7CDE6_9CYAN</name>
<dbReference type="NCBIfam" id="NF045583">
    <property type="entry name" value="Npun_R2479_HDIG"/>
    <property type="match status" value="1"/>
</dbReference>
<dbReference type="InterPro" id="IPR054649">
    <property type="entry name" value="Npun_R2479-like"/>
</dbReference>
<reference evidence="3" key="1">
    <citation type="journal article" date="2024" name="Algal Res.">
        <title>Biochemical, toxicological and genomic investigation of a high-biomass producing Limnothrix strain isolated from Italian shallow drinking water reservoir.</title>
        <authorList>
            <person name="Simonazzi M."/>
            <person name="Shishido T.K."/>
            <person name="Delbaje E."/>
            <person name="Wahlsten M."/>
            <person name="Fewer D.P."/>
            <person name="Sivonen K."/>
            <person name="Pezzolesi L."/>
            <person name="Pistocchi R."/>
        </authorList>
    </citation>
    <scope>NUCLEOTIDE SEQUENCE [LARGE SCALE GENOMIC DNA]</scope>
    <source>
        <strain evidence="3">LRLZ20PSL1</strain>
    </source>
</reference>